<dbReference type="Proteomes" id="UP001281410">
    <property type="component" value="Unassembled WGS sequence"/>
</dbReference>
<dbReference type="GO" id="GO:0004523">
    <property type="term" value="F:RNA-DNA hybrid ribonuclease activity"/>
    <property type="evidence" value="ECO:0007669"/>
    <property type="project" value="InterPro"/>
</dbReference>
<name>A0AAE0ASW2_9ROSI</name>
<evidence type="ECO:0000259" key="1">
    <source>
        <dbReference type="Pfam" id="PF13456"/>
    </source>
</evidence>
<dbReference type="InterPro" id="IPR012337">
    <property type="entry name" value="RNaseH-like_sf"/>
</dbReference>
<dbReference type="AlphaFoldDB" id="A0AAE0ASW2"/>
<feature type="domain" description="RNase H type-1" evidence="1">
    <location>
        <begin position="35"/>
        <end position="154"/>
    </location>
</feature>
<keyword evidence="3" id="KW-1185">Reference proteome</keyword>
<sequence length="154" mass="16517">MEFHDTNFLYAQQNSRIREGEVVWKPPDSGWYKINTNVAINKLGKKIGFGIVIRDATGSVVASSSQSVIATLSPQVAEAEAILRGLHLARGLGLLLVTIESDAAMVVKWTNKGSHCGADVGLVLDDIVAMSRSLGCGLISFVPQKANQVVHFLA</sequence>
<evidence type="ECO:0000313" key="3">
    <source>
        <dbReference type="Proteomes" id="UP001281410"/>
    </source>
</evidence>
<gene>
    <name evidence="2" type="ORF">Dsin_009969</name>
</gene>
<dbReference type="GO" id="GO:0003676">
    <property type="term" value="F:nucleic acid binding"/>
    <property type="evidence" value="ECO:0007669"/>
    <property type="project" value="InterPro"/>
</dbReference>
<dbReference type="SUPFAM" id="SSF53098">
    <property type="entry name" value="Ribonuclease H-like"/>
    <property type="match status" value="1"/>
</dbReference>
<evidence type="ECO:0000313" key="2">
    <source>
        <dbReference type="EMBL" id="KAK3222944.1"/>
    </source>
</evidence>
<comment type="caution">
    <text evidence="2">The sequence shown here is derived from an EMBL/GenBank/DDBJ whole genome shotgun (WGS) entry which is preliminary data.</text>
</comment>
<dbReference type="PANTHER" id="PTHR47074:SF11">
    <property type="entry name" value="REVERSE TRANSCRIPTASE-LIKE PROTEIN"/>
    <property type="match status" value="1"/>
</dbReference>
<organism evidence="2 3">
    <name type="scientific">Dipteronia sinensis</name>
    <dbReference type="NCBI Taxonomy" id="43782"/>
    <lineage>
        <taxon>Eukaryota</taxon>
        <taxon>Viridiplantae</taxon>
        <taxon>Streptophyta</taxon>
        <taxon>Embryophyta</taxon>
        <taxon>Tracheophyta</taxon>
        <taxon>Spermatophyta</taxon>
        <taxon>Magnoliopsida</taxon>
        <taxon>eudicotyledons</taxon>
        <taxon>Gunneridae</taxon>
        <taxon>Pentapetalae</taxon>
        <taxon>rosids</taxon>
        <taxon>malvids</taxon>
        <taxon>Sapindales</taxon>
        <taxon>Sapindaceae</taxon>
        <taxon>Hippocastanoideae</taxon>
        <taxon>Acereae</taxon>
        <taxon>Dipteronia</taxon>
    </lineage>
</organism>
<dbReference type="InterPro" id="IPR052929">
    <property type="entry name" value="RNase_H-like_EbsB-rel"/>
</dbReference>
<dbReference type="InterPro" id="IPR036397">
    <property type="entry name" value="RNaseH_sf"/>
</dbReference>
<dbReference type="InterPro" id="IPR044730">
    <property type="entry name" value="RNase_H-like_dom_plant"/>
</dbReference>
<protein>
    <recommendedName>
        <fullName evidence="1">RNase H type-1 domain-containing protein</fullName>
    </recommendedName>
</protein>
<reference evidence="2" key="1">
    <citation type="journal article" date="2023" name="Plant J.">
        <title>Genome sequences and population genomics provide insights into the demographic history, inbreeding, and mutation load of two 'living fossil' tree species of Dipteronia.</title>
        <authorList>
            <person name="Feng Y."/>
            <person name="Comes H.P."/>
            <person name="Chen J."/>
            <person name="Zhu S."/>
            <person name="Lu R."/>
            <person name="Zhang X."/>
            <person name="Li P."/>
            <person name="Qiu J."/>
            <person name="Olsen K.M."/>
            <person name="Qiu Y."/>
        </authorList>
    </citation>
    <scope>NUCLEOTIDE SEQUENCE</scope>
    <source>
        <strain evidence="2">NBL</strain>
    </source>
</reference>
<dbReference type="CDD" id="cd06222">
    <property type="entry name" value="RNase_H_like"/>
    <property type="match status" value="1"/>
</dbReference>
<dbReference type="Gene3D" id="3.30.420.10">
    <property type="entry name" value="Ribonuclease H-like superfamily/Ribonuclease H"/>
    <property type="match status" value="1"/>
</dbReference>
<dbReference type="Pfam" id="PF13456">
    <property type="entry name" value="RVT_3"/>
    <property type="match status" value="1"/>
</dbReference>
<dbReference type="InterPro" id="IPR002156">
    <property type="entry name" value="RNaseH_domain"/>
</dbReference>
<dbReference type="PANTHER" id="PTHR47074">
    <property type="entry name" value="BNAC02G40300D PROTEIN"/>
    <property type="match status" value="1"/>
</dbReference>
<accession>A0AAE0ASW2</accession>
<proteinExistence type="predicted"/>
<dbReference type="EMBL" id="JANJYJ010000003">
    <property type="protein sequence ID" value="KAK3222944.1"/>
    <property type="molecule type" value="Genomic_DNA"/>
</dbReference>